<evidence type="ECO:0000313" key="2">
    <source>
        <dbReference type="EMBL" id="GGY61294.1"/>
    </source>
</evidence>
<dbReference type="SUPFAM" id="SSF51182">
    <property type="entry name" value="RmlC-like cupins"/>
    <property type="match status" value="1"/>
</dbReference>
<reference evidence="3" key="1">
    <citation type="journal article" date="2019" name="Int. J. Syst. Evol. Microbiol.">
        <title>The Global Catalogue of Microorganisms (GCM) 10K type strain sequencing project: providing services to taxonomists for standard genome sequencing and annotation.</title>
        <authorList>
            <consortium name="The Broad Institute Genomics Platform"/>
            <consortium name="The Broad Institute Genome Sequencing Center for Infectious Disease"/>
            <person name="Wu L."/>
            <person name="Ma J."/>
        </authorList>
    </citation>
    <scope>NUCLEOTIDE SEQUENCE [LARGE SCALE GENOMIC DNA]</scope>
    <source>
        <strain evidence="3">KCTC 22280</strain>
    </source>
</reference>
<dbReference type="RefSeq" id="WP_189572294.1">
    <property type="nucleotide sequence ID" value="NZ_BMXV01000001.1"/>
</dbReference>
<dbReference type="Proteomes" id="UP000601597">
    <property type="component" value="Unassembled WGS sequence"/>
</dbReference>
<proteinExistence type="predicted"/>
<dbReference type="InterPro" id="IPR011051">
    <property type="entry name" value="RmlC_Cupin_sf"/>
</dbReference>
<keyword evidence="3" id="KW-1185">Reference proteome</keyword>
<sequence>MSVQEVSHQDNQQHGYWDDGSLIIRASQVPWTEWALPGTWFKLLDYDRNRSYSVILLKIDPTAPSTPHKHVGAANAYILEGGFSYEHGSVRAGDFMVEAGGVTHTPQIHEDGCILLGFMYGVVAGFNEDGSLAGIIDVDWMIDQATANNAFEHLSNVLRT</sequence>
<dbReference type="Gene3D" id="2.60.120.10">
    <property type="entry name" value="Jelly Rolls"/>
    <property type="match status" value="1"/>
</dbReference>
<protein>
    <recommendedName>
        <fullName evidence="1">ChrR-like cupin domain-containing protein</fullName>
    </recommendedName>
</protein>
<dbReference type="Pfam" id="PF12973">
    <property type="entry name" value="Cupin_7"/>
    <property type="match status" value="1"/>
</dbReference>
<comment type="caution">
    <text evidence="2">The sequence shown here is derived from an EMBL/GenBank/DDBJ whole genome shotgun (WGS) entry which is preliminary data.</text>
</comment>
<accession>A0ABQ3AQZ4</accession>
<dbReference type="EMBL" id="BMXV01000001">
    <property type="protein sequence ID" value="GGY61294.1"/>
    <property type="molecule type" value="Genomic_DNA"/>
</dbReference>
<dbReference type="InterPro" id="IPR014710">
    <property type="entry name" value="RmlC-like_jellyroll"/>
</dbReference>
<evidence type="ECO:0000313" key="3">
    <source>
        <dbReference type="Proteomes" id="UP000601597"/>
    </source>
</evidence>
<evidence type="ECO:0000259" key="1">
    <source>
        <dbReference type="Pfam" id="PF12973"/>
    </source>
</evidence>
<dbReference type="InterPro" id="IPR025979">
    <property type="entry name" value="ChrR-like_cupin_dom"/>
</dbReference>
<organism evidence="2 3">
    <name type="scientific">Marinobacter zhanjiangensis</name>
    <dbReference type="NCBI Taxonomy" id="578215"/>
    <lineage>
        <taxon>Bacteria</taxon>
        <taxon>Pseudomonadati</taxon>
        <taxon>Pseudomonadota</taxon>
        <taxon>Gammaproteobacteria</taxon>
        <taxon>Pseudomonadales</taxon>
        <taxon>Marinobacteraceae</taxon>
        <taxon>Marinobacter</taxon>
    </lineage>
</organism>
<name>A0ABQ3AQZ4_9GAMM</name>
<feature type="domain" description="ChrR-like cupin" evidence="1">
    <location>
        <begin position="22"/>
        <end position="116"/>
    </location>
</feature>
<gene>
    <name evidence="2" type="ORF">GCM10007071_05130</name>
</gene>